<keyword evidence="2" id="KW-1133">Transmembrane helix</keyword>
<keyword evidence="2" id="KW-0472">Membrane</keyword>
<organism evidence="4 5">
    <name type="scientific">Paraconexibacter antarcticus</name>
    <dbReference type="NCBI Taxonomy" id="2949664"/>
    <lineage>
        <taxon>Bacteria</taxon>
        <taxon>Bacillati</taxon>
        <taxon>Actinomycetota</taxon>
        <taxon>Thermoleophilia</taxon>
        <taxon>Solirubrobacterales</taxon>
        <taxon>Paraconexibacteraceae</taxon>
        <taxon>Paraconexibacter</taxon>
    </lineage>
</organism>
<dbReference type="Proteomes" id="UP001056035">
    <property type="component" value="Chromosome"/>
</dbReference>
<dbReference type="PANTHER" id="PTHR33371:SF4">
    <property type="entry name" value="INTERMEMBRANE PHOSPHOLIPID TRANSPORT SYSTEM BINDING PROTEIN MLAD"/>
    <property type="match status" value="1"/>
</dbReference>
<evidence type="ECO:0000259" key="3">
    <source>
        <dbReference type="Pfam" id="PF02470"/>
    </source>
</evidence>
<feature type="transmembrane region" description="Helical" evidence="2">
    <location>
        <begin position="12"/>
        <end position="29"/>
    </location>
</feature>
<reference evidence="4 5" key="1">
    <citation type="submission" date="2022-06" db="EMBL/GenBank/DDBJ databases">
        <title>Paraconexibacter antarcticus.</title>
        <authorList>
            <person name="Kim C.S."/>
        </authorList>
    </citation>
    <scope>NUCLEOTIDE SEQUENCE [LARGE SCALE GENOMIC DNA]</scope>
    <source>
        <strain evidence="4 5">02-257</strain>
    </source>
</reference>
<dbReference type="EMBL" id="CP098502">
    <property type="protein sequence ID" value="UTI63582.1"/>
    <property type="molecule type" value="Genomic_DNA"/>
</dbReference>
<dbReference type="Pfam" id="PF02470">
    <property type="entry name" value="MlaD"/>
    <property type="match status" value="1"/>
</dbReference>
<evidence type="ECO:0000313" key="4">
    <source>
        <dbReference type="EMBL" id="UTI63582.1"/>
    </source>
</evidence>
<keyword evidence="2" id="KW-0812">Transmembrane</keyword>
<dbReference type="PANTHER" id="PTHR33371">
    <property type="entry name" value="INTERMEMBRANE PHOSPHOLIPID TRANSPORT SYSTEM BINDING PROTEIN MLAD-RELATED"/>
    <property type="match status" value="1"/>
</dbReference>
<dbReference type="InterPro" id="IPR003399">
    <property type="entry name" value="Mce/MlaD"/>
</dbReference>
<evidence type="ECO:0000256" key="2">
    <source>
        <dbReference type="SAM" id="Phobius"/>
    </source>
</evidence>
<feature type="domain" description="Mce/MlaD" evidence="3">
    <location>
        <begin position="40"/>
        <end position="117"/>
    </location>
</feature>
<protein>
    <submittedName>
        <fullName evidence="4">MlaD family protein</fullName>
    </submittedName>
</protein>
<evidence type="ECO:0000256" key="1">
    <source>
        <dbReference type="SAM" id="MobiDB-lite"/>
    </source>
</evidence>
<accession>A0ABY5DS67</accession>
<dbReference type="InterPro" id="IPR052336">
    <property type="entry name" value="MlaD_Phospholipid_Transporter"/>
</dbReference>
<evidence type="ECO:0000313" key="5">
    <source>
        <dbReference type="Proteomes" id="UP001056035"/>
    </source>
</evidence>
<feature type="region of interest" description="Disordered" evidence="1">
    <location>
        <begin position="417"/>
        <end position="441"/>
    </location>
</feature>
<gene>
    <name evidence="4" type="ORF">NBH00_19840</name>
</gene>
<proteinExistence type="predicted"/>
<sequence length="441" mass="47640">MNISHMRGKVITLVGFAVICVLMFLYLFTQAGGRLRLHSPYTASAVVPDALNIVNNSDVREDGVKIGRIRKIEPDGQNGRITFEIEKKSQAKLYRNATVRVRTKTLVGESYLDVDPGTPSAGTLPNKATLPLSQAKEIAPLERILSTLDDKTRAEVRRNLKGIGVGLEGNGKNLNKLFGSINPFVTNGGRLGRILVPQRRELAALIDNTGQVLGALGERTAAFRSLAVDAKTTADAVNQRDAQFRQTLKEIPSTLDQAQESVRRLASFSSTATPVFRSLKFSSRQLSPAIQDLGPVAKSTRTLFRELSPFLAKVDPLLSQLTPASSQLSSVIRPLDAFLRQTSPTAGYLKPYTQEFGSFFANVGALVSAKDALGYRGRVFAMTGPDALTNITPEAAKIVHALVSSGSFGLLRTRANPYPAPGTAGDPKDYDGSFTQVQPSK</sequence>
<dbReference type="RefSeq" id="WP_254570307.1">
    <property type="nucleotide sequence ID" value="NZ_CP098502.1"/>
</dbReference>
<name>A0ABY5DS67_9ACTN</name>
<keyword evidence="5" id="KW-1185">Reference proteome</keyword>